<evidence type="ECO:0000313" key="3">
    <source>
        <dbReference type="EMBL" id="GII21115.1"/>
    </source>
</evidence>
<evidence type="ECO:0000256" key="1">
    <source>
        <dbReference type="SAM" id="Phobius"/>
    </source>
</evidence>
<feature type="transmembrane region" description="Helical" evidence="1">
    <location>
        <begin position="429"/>
        <end position="454"/>
    </location>
</feature>
<feature type="transmembrane region" description="Helical" evidence="1">
    <location>
        <begin position="400"/>
        <end position="423"/>
    </location>
</feature>
<gene>
    <name evidence="3" type="ORF">Pme01_07120</name>
</gene>
<keyword evidence="1" id="KW-0472">Membrane</keyword>
<dbReference type="RefSeq" id="WP_168112680.1">
    <property type="nucleotide sequence ID" value="NZ_BOON01000005.1"/>
</dbReference>
<dbReference type="InterPro" id="IPR027417">
    <property type="entry name" value="P-loop_NTPase"/>
</dbReference>
<keyword evidence="4" id="KW-1185">Reference proteome</keyword>
<protein>
    <recommendedName>
        <fullName evidence="2">NACHT domain-containing protein</fullName>
    </recommendedName>
</protein>
<evidence type="ECO:0000259" key="2">
    <source>
        <dbReference type="PROSITE" id="PS50837"/>
    </source>
</evidence>
<dbReference type="AlphaFoldDB" id="A0A8J3T5X4"/>
<keyword evidence="1" id="KW-1133">Transmembrane helix</keyword>
<feature type="domain" description="NACHT" evidence="2">
    <location>
        <begin position="112"/>
        <end position="232"/>
    </location>
</feature>
<organism evidence="3 4">
    <name type="scientific">Planosporangium mesophilum</name>
    <dbReference type="NCBI Taxonomy" id="689768"/>
    <lineage>
        <taxon>Bacteria</taxon>
        <taxon>Bacillati</taxon>
        <taxon>Actinomycetota</taxon>
        <taxon>Actinomycetes</taxon>
        <taxon>Micromonosporales</taxon>
        <taxon>Micromonosporaceae</taxon>
        <taxon>Planosporangium</taxon>
    </lineage>
</organism>
<feature type="transmembrane region" description="Helical" evidence="1">
    <location>
        <begin position="475"/>
        <end position="493"/>
    </location>
</feature>
<feature type="transmembrane region" description="Helical" evidence="1">
    <location>
        <begin position="707"/>
        <end position="724"/>
    </location>
</feature>
<dbReference type="Proteomes" id="UP000599074">
    <property type="component" value="Unassembled WGS sequence"/>
</dbReference>
<evidence type="ECO:0000313" key="4">
    <source>
        <dbReference type="Proteomes" id="UP000599074"/>
    </source>
</evidence>
<dbReference type="Pfam" id="PF05729">
    <property type="entry name" value="NACHT"/>
    <property type="match status" value="1"/>
</dbReference>
<name>A0A8J3T5X4_9ACTN</name>
<dbReference type="EMBL" id="BOON01000005">
    <property type="protein sequence ID" value="GII21115.1"/>
    <property type="molecule type" value="Genomic_DNA"/>
</dbReference>
<feature type="transmembrane region" description="Helical" evidence="1">
    <location>
        <begin position="681"/>
        <end position="701"/>
    </location>
</feature>
<proteinExistence type="predicted"/>
<feature type="transmembrane region" description="Helical" evidence="1">
    <location>
        <begin position="537"/>
        <end position="558"/>
    </location>
</feature>
<accession>A0A8J3T5X4</accession>
<reference evidence="3" key="1">
    <citation type="submission" date="2021-01" db="EMBL/GenBank/DDBJ databases">
        <title>Whole genome shotgun sequence of Planosporangium mesophilum NBRC 109066.</title>
        <authorList>
            <person name="Komaki H."/>
            <person name="Tamura T."/>
        </authorList>
    </citation>
    <scope>NUCLEOTIDE SEQUENCE</scope>
    <source>
        <strain evidence="3">NBRC 109066</strain>
    </source>
</reference>
<feature type="transmembrane region" description="Helical" evidence="1">
    <location>
        <begin position="564"/>
        <end position="582"/>
    </location>
</feature>
<dbReference type="Gene3D" id="3.40.50.300">
    <property type="entry name" value="P-loop containing nucleotide triphosphate hydrolases"/>
    <property type="match status" value="1"/>
</dbReference>
<keyword evidence="1" id="KW-0812">Transmembrane</keyword>
<comment type="caution">
    <text evidence="3">The sequence shown here is derived from an EMBL/GenBank/DDBJ whole genome shotgun (WGS) entry which is preliminary data.</text>
</comment>
<dbReference type="PROSITE" id="PS50837">
    <property type="entry name" value="NACHT"/>
    <property type="match status" value="1"/>
</dbReference>
<sequence>MVMPGEQEGVHNVFSGQATYVIQARDVGDIHFHGVPGETPQDRAARELARVVHAQWRDEAGMRGLSGTAKLAVRWVADWGLADHRQNVGGDLSGTGNGLADLAAAFRALPERRLVILGGPGAGKTSLAVMLTLELLRTRGTEQPVPVILLAASWDPRREHFDTWLARRVREEYAGESDALDRQRIRELVRDRRLIPVVDGLDELPQPVRAEALTGLNRALTDGTPLILTSRTAEYAEVVTDHDVLRSAAVIRAQPVPAATAAEHLRATSHPQRSGRWEPVLTALADHPDGPLATALSSPLMLWLARTAYGEPTANPAELVDEALFPDPATIERHLLDALIPAVFRTGPPSPDQPRPVRDWGPDRARRWLGFLAAHLTRLHTRELGWWELHRAKLPSVLKAPVLIVTYFLLMWAMNTLTTWYAGSDPFQAFTVAVGSTMALMFGLMGGMIAQVALLGKGDLPRRPARLFGRRRAHVPGPVALIFLLAPLVMFLLRDQPALALGLTLPGLLVLLVGMPGNSARVAGPRALLRGEQASTVLGVLLVSPAVGAIAAAFIAPIAGLPSALGTVLVGGAGATAVVLLLSPWSRWLLAKVALAGTGRLPWSVLTFLEDARRAGVLRQVGGVYQFRHARLQARLAATSGIAEQSAAPVTSALAPEEEPQAVRFHGYTGMLLRRGQPRNYVLPWSFALIWIIIITTEHGWGEQGAWLTVGFFVILPLILDLVAPPTARRRAEMYLDRQSIRVTTRRRHFELPWSDVAQVAVRDFEPPIGGPRSDQRMLHLRLSPTSAAGRRIRVNRSGWFPIWSLGEGPVPPELEHALARFAGERWTPPEPDGE</sequence>
<dbReference type="InterPro" id="IPR007111">
    <property type="entry name" value="NACHT_NTPase"/>
</dbReference>
<dbReference type="SUPFAM" id="SSF52540">
    <property type="entry name" value="P-loop containing nucleoside triphosphate hydrolases"/>
    <property type="match status" value="1"/>
</dbReference>
<feature type="transmembrane region" description="Helical" evidence="1">
    <location>
        <begin position="499"/>
        <end position="517"/>
    </location>
</feature>